<keyword evidence="6" id="KW-0175">Coiled coil</keyword>
<evidence type="ECO:0000256" key="4">
    <source>
        <dbReference type="ARBA" id="ARBA00023163"/>
    </source>
</evidence>
<organism evidence="10 11">
    <name type="scientific">Oryzias melastigma</name>
    <name type="common">Marine medaka</name>
    <dbReference type="NCBI Taxonomy" id="30732"/>
    <lineage>
        <taxon>Eukaryota</taxon>
        <taxon>Metazoa</taxon>
        <taxon>Chordata</taxon>
        <taxon>Craniata</taxon>
        <taxon>Vertebrata</taxon>
        <taxon>Euteleostomi</taxon>
        <taxon>Actinopterygii</taxon>
        <taxon>Neopterygii</taxon>
        <taxon>Teleostei</taxon>
        <taxon>Neoteleostei</taxon>
        <taxon>Acanthomorphata</taxon>
        <taxon>Ovalentaria</taxon>
        <taxon>Atherinomorphae</taxon>
        <taxon>Beloniformes</taxon>
        <taxon>Adrianichthyidae</taxon>
        <taxon>Oryziinae</taxon>
        <taxon>Oryzias</taxon>
    </lineage>
</organism>
<gene>
    <name evidence="9" type="ORF">FQA47_001790</name>
</gene>
<evidence type="ECO:0000313" key="11">
    <source>
        <dbReference type="Proteomes" id="UP000261560"/>
    </source>
</evidence>
<comment type="subcellular location">
    <subcellularLocation>
        <location evidence="1">Nucleus</location>
    </subcellularLocation>
</comment>
<sequence length="897" mass="93941">MAGARDPLEDMLLTEVDEAAVSDLLGDLESRLGDASAVSFSARKRDAAAAQLSGKARDQAGAVEPQQGRPSAGSSRAPGTGEPPPSSSSAPAVGAGLQAERPTSPAVPSGPGPVTADGFHRAAAPGSVPADEAARSSPSGVQTSAGSVKLPNSTAVSEPASPGTVTPTSQVPQTTACPPLTSPQRNHIPATSMGHNGVDPKGAPTASGAASQVVNHSVPLMPPKMPPPAAAVHPEVGQPPRVQPAVNGLVQPATSPVRTPLPGAPAAIQPQKAALVAGVTRAAAPQLTVRPQQQQQATIQLPPGFTIPPGMVLVRTETGQLILVPQQVLAQAQVKPHQGQTTVAQRPMTPTATPPIRVSTATTVAAPAQTIRLASPVQPRMAQSPSTTAVQALTVAPGSSVVSVKMSTPQKTQAGMAAGGVPPVEPPVTAGAPPATAPSARVTVISQEMQENVKKCKNFLATLIKLASHNSPSPETAKNVKSLVQDLLDAKIEPEEFTSRLQADLKSSPQPYLIPFLKKSLPALRQTLLNSQQFLTPVPPVTSTPTPAAPGAIAATAIRPRLPTAATGGAVRLNPPIANTTTLATVRPGAQMLQTRSPVVIGHQLRHPVTLLRGPLCTTGKGPVSLAASANQKKQCDPGGGTFRDDDDINDVASMAGVNLNEENARILATSSEIVGTKIRSCKDESFLPADVLHRRILDTARKLGVTEVPVDVVNVVSHATQFRLRSLLEKVSVVAQHRADAVRDEELYEQTSDVRAQLRFFEQLERLEKQRKDEQEREILLKAAKSRARQEDPEQARLKQKAKEMQQQELAQMRQRDANLTALAAIGPRKKRKLDSVGGAVSGSEVSSGSGLLGSPSPRQQLRQRITRVNLRDFILCLEQDRSTARSMALYKALLK</sequence>
<dbReference type="Gene3D" id="1.10.20.10">
    <property type="entry name" value="Histone, subunit A"/>
    <property type="match status" value="1"/>
</dbReference>
<reference evidence="10" key="1">
    <citation type="submission" date="2025-05" db="UniProtKB">
        <authorList>
            <consortium name="Ensembl"/>
        </authorList>
    </citation>
    <scope>IDENTIFICATION</scope>
</reference>
<dbReference type="InterPro" id="IPR037249">
    <property type="entry name" value="TAFH/NHR1_dom_sf"/>
</dbReference>
<dbReference type="AlphaFoldDB" id="A0A3B3C9A3"/>
<dbReference type="GO" id="GO:0006367">
    <property type="term" value="P:transcription initiation at RNA polymerase II promoter"/>
    <property type="evidence" value="ECO:0007669"/>
    <property type="project" value="TreeGrafter"/>
</dbReference>
<dbReference type="Gene3D" id="1.20.120.1110">
    <property type="entry name" value="TAFH/NHR1 domain"/>
    <property type="match status" value="1"/>
</dbReference>
<feature type="compositionally biased region" description="Low complexity" evidence="7">
    <location>
        <begin position="161"/>
        <end position="175"/>
    </location>
</feature>
<dbReference type="GO" id="GO:0006355">
    <property type="term" value="P:regulation of DNA-templated transcription"/>
    <property type="evidence" value="ECO:0007669"/>
    <property type="project" value="UniProtKB-ARBA"/>
</dbReference>
<evidence type="ECO:0000256" key="5">
    <source>
        <dbReference type="ARBA" id="ARBA00023242"/>
    </source>
</evidence>
<dbReference type="OMA" id="GKDEEHY"/>
<keyword evidence="3" id="KW-0805">Transcription regulation</keyword>
<feature type="coiled-coil region" evidence="6">
    <location>
        <begin position="758"/>
        <end position="817"/>
    </location>
</feature>
<keyword evidence="11" id="KW-1185">Reference proteome</keyword>
<evidence type="ECO:0000256" key="1">
    <source>
        <dbReference type="ARBA" id="ARBA00004123"/>
    </source>
</evidence>
<feature type="compositionally biased region" description="Polar residues" evidence="7">
    <location>
        <begin position="136"/>
        <end position="156"/>
    </location>
</feature>
<dbReference type="GO" id="GO:0005669">
    <property type="term" value="C:transcription factor TFIID complex"/>
    <property type="evidence" value="ECO:0007669"/>
    <property type="project" value="InterPro"/>
</dbReference>
<dbReference type="GeneTree" id="ENSGT00390000011620"/>
<evidence type="ECO:0000256" key="6">
    <source>
        <dbReference type="SAM" id="Coils"/>
    </source>
</evidence>
<dbReference type="SUPFAM" id="SSF158553">
    <property type="entry name" value="TAFH domain-like"/>
    <property type="match status" value="1"/>
</dbReference>
<dbReference type="FunFam" id="1.10.20.10:FF:000015">
    <property type="entry name" value="Transcription initiation factor TFIID subunit 4B"/>
    <property type="match status" value="1"/>
</dbReference>
<dbReference type="STRING" id="30732.ENSOMEP00000014179"/>
<dbReference type="Ensembl" id="ENSOMET00000022020.1">
    <property type="protein sequence ID" value="ENSOMEP00000014179.1"/>
    <property type="gene ID" value="ENSOMEG00000000870.1"/>
</dbReference>
<keyword evidence="4" id="KW-0804">Transcription</keyword>
<name>A0A3B3C9A3_ORYME</name>
<feature type="domain" description="TAFH" evidence="8">
    <location>
        <begin position="450"/>
        <end position="547"/>
    </location>
</feature>
<evidence type="ECO:0000313" key="9">
    <source>
        <dbReference type="EMBL" id="KAF6737024.1"/>
    </source>
</evidence>
<evidence type="ECO:0000256" key="3">
    <source>
        <dbReference type="ARBA" id="ARBA00023015"/>
    </source>
</evidence>
<dbReference type="EMBL" id="WKFB01000074">
    <property type="protein sequence ID" value="KAF6737024.1"/>
    <property type="molecule type" value="Genomic_DNA"/>
</dbReference>
<keyword evidence="5" id="KW-0539">Nucleus</keyword>
<dbReference type="OrthoDB" id="21060at2759"/>
<comment type="similarity">
    <text evidence="2">Belongs to the TAF4 family.</text>
</comment>
<protein>
    <submittedName>
        <fullName evidence="9 10">Transcription initiation factor TFIID subunit 4</fullName>
    </submittedName>
</protein>
<dbReference type="InterPro" id="IPR045144">
    <property type="entry name" value="TAF4"/>
</dbReference>
<dbReference type="CDD" id="cd08045">
    <property type="entry name" value="HFD_TAF4"/>
    <property type="match status" value="1"/>
</dbReference>
<evidence type="ECO:0000313" key="10">
    <source>
        <dbReference type="Ensembl" id="ENSOMEP00000014179.1"/>
    </source>
</evidence>
<dbReference type="SMART" id="SM00549">
    <property type="entry name" value="TAFH"/>
    <property type="match status" value="1"/>
</dbReference>
<dbReference type="Pfam" id="PF07531">
    <property type="entry name" value="TAFH"/>
    <property type="match status" value="1"/>
</dbReference>
<dbReference type="Proteomes" id="UP000646548">
    <property type="component" value="Unassembled WGS sequence"/>
</dbReference>
<dbReference type="InterPro" id="IPR007900">
    <property type="entry name" value="TAF4_C"/>
</dbReference>
<evidence type="ECO:0000259" key="8">
    <source>
        <dbReference type="PROSITE" id="PS51119"/>
    </source>
</evidence>
<accession>A0A3B3C9A3</accession>
<dbReference type="GO" id="GO:0016251">
    <property type="term" value="F:RNA polymerase II general transcription initiation factor activity"/>
    <property type="evidence" value="ECO:0007669"/>
    <property type="project" value="TreeGrafter"/>
</dbReference>
<dbReference type="Proteomes" id="UP000261560">
    <property type="component" value="Unplaced"/>
</dbReference>
<dbReference type="PANTHER" id="PTHR15138:SF22">
    <property type="entry name" value="TAFH DOMAIN-CONTAINING PROTEIN"/>
    <property type="match status" value="1"/>
</dbReference>
<feature type="region of interest" description="Disordered" evidence="7">
    <location>
        <begin position="40"/>
        <end position="212"/>
    </location>
</feature>
<dbReference type="GO" id="GO:0046982">
    <property type="term" value="F:protein heterodimerization activity"/>
    <property type="evidence" value="ECO:0007669"/>
    <property type="project" value="InterPro"/>
</dbReference>
<dbReference type="SUPFAM" id="SSF47113">
    <property type="entry name" value="Histone-fold"/>
    <property type="match status" value="1"/>
</dbReference>
<dbReference type="InterPro" id="IPR009072">
    <property type="entry name" value="Histone-fold"/>
</dbReference>
<dbReference type="PROSITE" id="PS51119">
    <property type="entry name" value="TAFH"/>
    <property type="match status" value="1"/>
</dbReference>
<feature type="compositionally biased region" description="Low complexity" evidence="7">
    <location>
        <begin position="87"/>
        <end position="96"/>
    </location>
</feature>
<dbReference type="GO" id="GO:0003677">
    <property type="term" value="F:DNA binding"/>
    <property type="evidence" value="ECO:0007669"/>
    <property type="project" value="TreeGrafter"/>
</dbReference>
<dbReference type="PaxDb" id="30732-ENSOMEP00000014179"/>
<feature type="region of interest" description="Disordered" evidence="7">
    <location>
        <begin position="835"/>
        <end position="861"/>
    </location>
</feature>
<evidence type="ECO:0000256" key="7">
    <source>
        <dbReference type="SAM" id="MobiDB-lite"/>
    </source>
</evidence>
<evidence type="ECO:0000256" key="2">
    <source>
        <dbReference type="ARBA" id="ARBA00006178"/>
    </source>
</evidence>
<proteinExistence type="inferred from homology"/>
<feature type="compositionally biased region" description="Low complexity" evidence="7">
    <location>
        <begin position="837"/>
        <end position="859"/>
    </location>
</feature>
<dbReference type="Pfam" id="PF05236">
    <property type="entry name" value="TAF4"/>
    <property type="match status" value="1"/>
</dbReference>
<dbReference type="InterPro" id="IPR003894">
    <property type="entry name" value="TAFH_NHR1"/>
</dbReference>
<reference evidence="9" key="2">
    <citation type="journal article" name="BMC Genomics">
        <title>Long-read sequencing and de novo genome assembly of marine medaka (Oryzias melastigma).</title>
        <authorList>
            <person name="Liang P."/>
            <person name="Saqib H.S.A."/>
            <person name="Ni X."/>
            <person name="Shen Y."/>
        </authorList>
    </citation>
    <scope>NUCLEOTIDE SEQUENCE</scope>
    <source>
        <strain evidence="9">Bigg-433</strain>
    </source>
</reference>
<dbReference type="PANTHER" id="PTHR15138">
    <property type="entry name" value="TRANSCRIPTION INITIATION FACTOR TFIID SUBUNIT 4"/>
    <property type="match status" value="1"/>
</dbReference>